<dbReference type="InterPro" id="IPR002491">
    <property type="entry name" value="ABC_transptr_periplasmic_BD"/>
</dbReference>
<evidence type="ECO:0000256" key="4">
    <source>
        <dbReference type="ARBA" id="ARBA00022729"/>
    </source>
</evidence>
<dbReference type="AlphaFoldDB" id="A0AA90NH36"/>
<organism evidence="7 8">
    <name type="scientific">Tsukamurella strandjordii</name>
    <dbReference type="NCBI Taxonomy" id="147577"/>
    <lineage>
        <taxon>Bacteria</taxon>
        <taxon>Bacillati</taxon>
        <taxon>Actinomycetota</taxon>
        <taxon>Actinomycetes</taxon>
        <taxon>Mycobacteriales</taxon>
        <taxon>Tsukamurellaceae</taxon>
        <taxon>Tsukamurella</taxon>
    </lineage>
</organism>
<dbReference type="PANTHER" id="PTHR30532:SF1">
    <property type="entry name" value="IRON(3+)-HYDROXAMATE-BINDING PROTEIN FHUD"/>
    <property type="match status" value="1"/>
</dbReference>
<evidence type="ECO:0000256" key="1">
    <source>
        <dbReference type="ARBA" id="ARBA00004196"/>
    </source>
</evidence>
<gene>
    <name evidence="7" type="ORF">Q7X28_10420</name>
</gene>
<protein>
    <submittedName>
        <fullName evidence="7">Iron-siderophore ABC transporter substrate-binding protein</fullName>
    </submittedName>
</protein>
<dbReference type="InterPro" id="IPR051313">
    <property type="entry name" value="Bact_iron-sidero_bind"/>
</dbReference>
<accession>A0AA90NH36</accession>
<dbReference type="CDD" id="cd01146">
    <property type="entry name" value="FhuD"/>
    <property type="match status" value="1"/>
</dbReference>
<dbReference type="EMBL" id="JAUTIX010000003">
    <property type="protein sequence ID" value="MDP0398340.1"/>
    <property type="molecule type" value="Genomic_DNA"/>
</dbReference>
<dbReference type="SUPFAM" id="SSF53807">
    <property type="entry name" value="Helical backbone' metal receptor"/>
    <property type="match status" value="1"/>
</dbReference>
<proteinExistence type="inferred from homology"/>
<evidence type="ECO:0000313" key="7">
    <source>
        <dbReference type="EMBL" id="MDP0398340.1"/>
    </source>
</evidence>
<dbReference type="GO" id="GO:0030288">
    <property type="term" value="C:outer membrane-bounded periplasmic space"/>
    <property type="evidence" value="ECO:0007669"/>
    <property type="project" value="TreeGrafter"/>
</dbReference>
<feature type="chain" id="PRO_5041689878" evidence="5">
    <location>
        <begin position="25"/>
        <end position="340"/>
    </location>
</feature>
<dbReference type="RefSeq" id="WP_305111242.1">
    <property type="nucleotide sequence ID" value="NZ_JAUTIX010000003.1"/>
</dbReference>
<comment type="caution">
    <text evidence="7">The sequence shown here is derived from an EMBL/GenBank/DDBJ whole genome shotgun (WGS) entry which is preliminary data.</text>
</comment>
<sequence>MTHRSGGVRTALALTAALAVLVTAACGSNDGSGGSAPPRGAGFPVTIDSALGRTEIPAKPQRVVTLGWGSTEAAVALGVIPVGMRDMKSDSGTVDGILPWVKDKLGEATPELLSETSRSIPFERIAALKPDVILAVQSGLTPDQYAQLSRIAPTVAQPGKNWQTSWQDQTTLVGRALGKDTEARKLIDETDRRVADARAANPAFAGKTVAFASGTTPDSLNLYFDTDPRVRLLAGLGFTPLPALTPLRESTPGTFAAPVAWENVPRYNADVLVAWYLDATRQAIEANPVFANLTAVQKKAYVPLTDPPLVFAVSSPNVLDMPWLLERYVPLLQEAAKNAG</sequence>
<dbReference type="Proteomes" id="UP001178281">
    <property type="component" value="Unassembled WGS sequence"/>
</dbReference>
<dbReference type="PROSITE" id="PS50983">
    <property type="entry name" value="FE_B12_PBP"/>
    <property type="match status" value="1"/>
</dbReference>
<dbReference type="PANTHER" id="PTHR30532">
    <property type="entry name" value="IRON III DICITRATE-BINDING PERIPLASMIC PROTEIN"/>
    <property type="match status" value="1"/>
</dbReference>
<feature type="signal peptide" evidence="5">
    <location>
        <begin position="1"/>
        <end position="24"/>
    </location>
</feature>
<evidence type="ECO:0000256" key="5">
    <source>
        <dbReference type="SAM" id="SignalP"/>
    </source>
</evidence>
<keyword evidence="8" id="KW-1185">Reference proteome</keyword>
<reference evidence="7" key="1">
    <citation type="submission" date="2023-08" db="EMBL/GenBank/DDBJ databases">
        <title>The draft genome of Tsukamurella strandjordii strain 050030.</title>
        <authorList>
            <person name="Zhao F."/>
            <person name="Feng Y."/>
            <person name="Zong Z."/>
        </authorList>
    </citation>
    <scope>NUCLEOTIDE SEQUENCE</scope>
    <source>
        <strain evidence="7">050030</strain>
    </source>
</reference>
<comment type="subcellular location">
    <subcellularLocation>
        <location evidence="1">Cell envelope</location>
    </subcellularLocation>
</comment>
<evidence type="ECO:0000259" key="6">
    <source>
        <dbReference type="PROSITE" id="PS50983"/>
    </source>
</evidence>
<evidence type="ECO:0000256" key="3">
    <source>
        <dbReference type="ARBA" id="ARBA00022448"/>
    </source>
</evidence>
<keyword evidence="4 5" id="KW-0732">Signal</keyword>
<dbReference type="Gene3D" id="3.40.50.1980">
    <property type="entry name" value="Nitrogenase molybdenum iron protein domain"/>
    <property type="match status" value="2"/>
</dbReference>
<evidence type="ECO:0000313" key="8">
    <source>
        <dbReference type="Proteomes" id="UP001178281"/>
    </source>
</evidence>
<keyword evidence="3" id="KW-0813">Transport</keyword>
<dbReference type="Pfam" id="PF01497">
    <property type="entry name" value="Peripla_BP_2"/>
    <property type="match status" value="1"/>
</dbReference>
<name>A0AA90NH36_9ACTN</name>
<feature type="domain" description="Fe/B12 periplasmic-binding" evidence="6">
    <location>
        <begin position="62"/>
        <end position="336"/>
    </location>
</feature>
<comment type="similarity">
    <text evidence="2">Belongs to the bacterial solute-binding protein 8 family.</text>
</comment>
<evidence type="ECO:0000256" key="2">
    <source>
        <dbReference type="ARBA" id="ARBA00008814"/>
    </source>
</evidence>
<dbReference type="PROSITE" id="PS51257">
    <property type="entry name" value="PROKAR_LIPOPROTEIN"/>
    <property type="match status" value="1"/>
</dbReference>
<dbReference type="GO" id="GO:1901678">
    <property type="term" value="P:iron coordination entity transport"/>
    <property type="evidence" value="ECO:0007669"/>
    <property type="project" value="UniProtKB-ARBA"/>
</dbReference>